<dbReference type="PANTHER" id="PTHR33991:SF1">
    <property type="entry name" value="DNA REPAIR PROTEIN RECO"/>
    <property type="match status" value="1"/>
</dbReference>
<evidence type="ECO:0000313" key="10">
    <source>
        <dbReference type="EMBL" id="HFJ54058.1"/>
    </source>
</evidence>
<dbReference type="EMBL" id="DSTU01000007">
    <property type="protein sequence ID" value="HFJ54058.1"/>
    <property type="molecule type" value="Genomic_DNA"/>
</dbReference>
<keyword evidence="4 7" id="KW-0233">DNA recombination</keyword>
<dbReference type="AlphaFoldDB" id="A0A7C1NBP8"/>
<dbReference type="GO" id="GO:0006310">
    <property type="term" value="P:DNA recombination"/>
    <property type="evidence" value="ECO:0007669"/>
    <property type="project" value="UniProtKB-UniRule"/>
</dbReference>
<accession>A0A7C1NBP8</accession>
<comment type="caution">
    <text evidence="9">The sequence shown here is derived from an EMBL/GenBank/DDBJ whole genome shotgun (WGS) entry which is preliminary data.</text>
</comment>
<dbReference type="SUPFAM" id="SSF57863">
    <property type="entry name" value="ArfGap/RecO-like zinc finger"/>
    <property type="match status" value="1"/>
</dbReference>
<reference evidence="9" key="1">
    <citation type="journal article" date="2020" name="mSystems">
        <title>Genome- and Community-Level Interaction Insights into Carbon Utilization and Element Cycling Functions of Hydrothermarchaeota in Hydrothermal Sediment.</title>
        <authorList>
            <person name="Zhou Z."/>
            <person name="Liu Y."/>
            <person name="Xu W."/>
            <person name="Pan J."/>
            <person name="Luo Z.H."/>
            <person name="Li M."/>
        </authorList>
    </citation>
    <scope>NUCLEOTIDE SEQUENCE [LARGE SCALE GENOMIC DNA]</scope>
    <source>
        <strain evidence="9">SpSt-265</strain>
        <strain evidence="10">SpSt-465</strain>
    </source>
</reference>
<dbReference type="InterPro" id="IPR037278">
    <property type="entry name" value="ARFGAP/RecO"/>
</dbReference>
<dbReference type="InterPro" id="IPR012340">
    <property type="entry name" value="NA-bd_OB-fold"/>
</dbReference>
<dbReference type="Pfam" id="PF11967">
    <property type="entry name" value="RecO_N"/>
    <property type="match status" value="1"/>
</dbReference>
<dbReference type="InterPro" id="IPR042242">
    <property type="entry name" value="RecO_C"/>
</dbReference>
<dbReference type="HAMAP" id="MF_00201">
    <property type="entry name" value="RecO"/>
    <property type="match status" value="1"/>
</dbReference>
<dbReference type="GO" id="GO:0006302">
    <property type="term" value="P:double-strand break repair"/>
    <property type="evidence" value="ECO:0007669"/>
    <property type="project" value="TreeGrafter"/>
</dbReference>
<dbReference type="EMBL" id="DSLG01000004">
    <property type="protein sequence ID" value="HEA87272.1"/>
    <property type="molecule type" value="Genomic_DNA"/>
</dbReference>
<evidence type="ECO:0000313" key="9">
    <source>
        <dbReference type="EMBL" id="HEA87272.1"/>
    </source>
</evidence>
<organism evidence="9">
    <name type="scientific">candidate division WOR-3 bacterium</name>
    <dbReference type="NCBI Taxonomy" id="2052148"/>
    <lineage>
        <taxon>Bacteria</taxon>
        <taxon>Bacteria division WOR-3</taxon>
    </lineage>
</organism>
<feature type="domain" description="DNA replication/recombination mediator RecO N-terminal" evidence="8">
    <location>
        <begin position="4"/>
        <end position="82"/>
    </location>
</feature>
<dbReference type="Gene3D" id="2.40.50.140">
    <property type="entry name" value="Nucleic acid-binding proteins"/>
    <property type="match status" value="1"/>
</dbReference>
<dbReference type="InterPro" id="IPR022572">
    <property type="entry name" value="DNA_rep/recomb_RecO_N"/>
</dbReference>
<dbReference type="Pfam" id="PF02565">
    <property type="entry name" value="RecO_C"/>
    <property type="match status" value="1"/>
</dbReference>
<dbReference type="NCBIfam" id="TIGR00613">
    <property type="entry name" value="reco"/>
    <property type="match status" value="1"/>
</dbReference>
<evidence type="ECO:0000256" key="2">
    <source>
        <dbReference type="ARBA" id="ARBA00021310"/>
    </source>
</evidence>
<evidence type="ECO:0000256" key="3">
    <source>
        <dbReference type="ARBA" id="ARBA00022763"/>
    </source>
</evidence>
<evidence type="ECO:0000256" key="7">
    <source>
        <dbReference type="HAMAP-Rule" id="MF_00201"/>
    </source>
</evidence>
<dbReference type="PANTHER" id="PTHR33991">
    <property type="entry name" value="DNA REPAIR PROTEIN RECO"/>
    <property type="match status" value="1"/>
</dbReference>
<keyword evidence="5 7" id="KW-0234">DNA repair</keyword>
<protein>
    <recommendedName>
        <fullName evidence="2 7">DNA repair protein RecO</fullName>
    </recommendedName>
    <alternativeName>
        <fullName evidence="6 7">Recombination protein O</fullName>
    </alternativeName>
</protein>
<evidence type="ECO:0000259" key="8">
    <source>
        <dbReference type="Pfam" id="PF11967"/>
    </source>
</evidence>
<dbReference type="Gene3D" id="1.20.1440.120">
    <property type="entry name" value="Recombination protein O, C-terminal domain"/>
    <property type="match status" value="1"/>
</dbReference>
<comment type="function">
    <text evidence="7">Involved in DNA repair and RecF pathway recombination.</text>
</comment>
<name>A0A7C1NBP8_UNCW3</name>
<proteinExistence type="inferred from homology"/>
<keyword evidence="3 7" id="KW-0227">DNA damage</keyword>
<dbReference type="InterPro" id="IPR003717">
    <property type="entry name" value="RecO"/>
</dbReference>
<evidence type="ECO:0000256" key="4">
    <source>
        <dbReference type="ARBA" id="ARBA00023172"/>
    </source>
</evidence>
<evidence type="ECO:0000256" key="6">
    <source>
        <dbReference type="ARBA" id="ARBA00033409"/>
    </source>
</evidence>
<evidence type="ECO:0000256" key="1">
    <source>
        <dbReference type="ARBA" id="ARBA00007452"/>
    </source>
</evidence>
<dbReference type="SUPFAM" id="SSF50249">
    <property type="entry name" value="Nucleic acid-binding proteins"/>
    <property type="match status" value="1"/>
</dbReference>
<sequence length="256" mass="28324">MTAPITTEAVCLHSRPWRNTSLILSLFTRELGLVSALAKGARRPRSRLGAVTGMFAHCSALLIPPRAGELYILTDADLLNLFSSLNTEYELLVEASVIAEFLLRTLPPRHPEERVFALLLTYLEQLAQPAELDPGTIRLLVLSFLLKALAFLGYRPELVRCSRCGQELSPPVVFNPETGDLVCIRCSQQFRPSALTIGPEQLQLLRTLLHTPAVGISRLAVPGPDNTLTELVAALVSHHYPHRTFPLLVRLTQPQK</sequence>
<comment type="similarity">
    <text evidence="1 7">Belongs to the RecO family.</text>
</comment>
<evidence type="ECO:0000256" key="5">
    <source>
        <dbReference type="ARBA" id="ARBA00023204"/>
    </source>
</evidence>
<gene>
    <name evidence="7 9" type="primary">recO</name>
    <name evidence="9" type="ORF">ENP94_04585</name>
    <name evidence="10" type="ORF">ENS16_05160</name>
</gene>
<dbReference type="GO" id="GO:0043590">
    <property type="term" value="C:bacterial nucleoid"/>
    <property type="evidence" value="ECO:0007669"/>
    <property type="project" value="TreeGrafter"/>
</dbReference>